<evidence type="ECO:0000313" key="3">
    <source>
        <dbReference type="Proteomes" id="UP000436522"/>
    </source>
</evidence>
<dbReference type="Proteomes" id="UP000436522">
    <property type="component" value="Unassembled WGS sequence"/>
</dbReference>
<dbReference type="OrthoDB" id="9806380at2"/>
<dbReference type="Gene3D" id="3.30.70.100">
    <property type="match status" value="1"/>
</dbReference>
<proteinExistence type="predicted"/>
<dbReference type="InterPro" id="IPR011008">
    <property type="entry name" value="Dimeric_a/b-barrel"/>
</dbReference>
<name>A0A640VW85_9RHOB</name>
<dbReference type="AlphaFoldDB" id="A0A640VW85"/>
<dbReference type="InterPro" id="IPR010753">
    <property type="entry name" value="DUF1330"/>
</dbReference>
<dbReference type="PANTHER" id="PTHR41521:SF4">
    <property type="entry name" value="BLR0684 PROTEIN"/>
    <property type="match status" value="1"/>
</dbReference>
<dbReference type="RefSeq" id="WP_159978594.1">
    <property type="nucleotide sequence ID" value="NZ_BLIV01000005.1"/>
</dbReference>
<accession>A0A640VW85</accession>
<gene>
    <name evidence="2" type="ORF">So717_29180</name>
</gene>
<evidence type="ECO:0000259" key="1">
    <source>
        <dbReference type="Pfam" id="PF07045"/>
    </source>
</evidence>
<reference evidence="2 3" key="1">
    <citation type="submission" date="2019-12" db="EMBL/GenBank/DDBJ databases">
        <title>Roseobacter cerasinus sp. nov., isolated from seawater around aquaculture.</title>
        <authorList>
            <person name="Muramatsu S."/>
            <person name="Takabe Y."/>
            <person name="Mori K."/>
            <person name="Takaichi S."/>
            <person name="Hanada S."/>
        </authorList>
    </citation>
    <scope>NUCLEOTIDE SEQUENCE [LARGE SCALE GENOMIC DNA]</scope>
    <source>
        <strain evidence="2 3">AI77</strain>
    </source>
</reference>
<feature type="domain" description="DUF1330" evidence="1">
    <location>
        <begin position="2"/>
        <end position="92"/>
    </location>
</feature>
<protein>
    <recommendedName>
        <fullName evidence="1">DUF1330 domain-containing protein</fullName>
    </recommendedName>
</protein>
<evidence type="ECO:0000313" key="2">
    <source>
        <dbReference type="EMBL" id="GFE51165.1"/>
    </source>
</evidence>
<dbReference type="Pfam" id="PF07045">
    <property type="entry name" value="DUF1330"/>
    <property type="match status" value="1"/>
</dbReference>
<comment type="caution">
    <text evidence="2">The sequence shown here is derived from an EMBL/GenBank/DDBJ whole genome shotgun (WGS) entry which is preliminary data.</text>
</comment>
<sequence length="93" mass="9955">MPAYVYVTLDVTNTEKLAAYREKAGDALAKHGGRVLQASSSSTVLEGDRPAPGIAVVLEFDTRDAAENWRADPDLATVHQLRMQAGATSITLL</sequence>
<dbReference type="EMBL" id="BLIV01000005">
    <property type="protein sequence ID" value="GFE51165.1"/>
    <property type="molecule type" value="Genomic_DNA"/>
</dbReference>
<dbReference type="PANTHER" id="PTHR41521">
    <property type="match status" value="1"/>
</dbReference>
<organism evidence="2 3">
    <name type="scientific">Roseobacter cerasinus</name>
    <dbReference type="NCBI Taxonomy" id="2602289"/>
    <lineage>
        <taxon>Bacteria</taxon>
        <taxon>Pseudomonadati</taxon>
        <taxon>Pseudomonadota</taxon>
        <taxon>Alphaproteobacteria</taxon>
        <taxon>Rhodobacterales</taxon>
        <taxon>Roseobacteraceae</taxon>
        <taxon>Roseobacter</taxon>
    </lineage>
</organism>
<dbReference type="SUPFAM" id="SSF54909">
    <property type="entry name" value="Dimeric alpha+beta barrel"/>
    <property type="match status" value="1"/>
</dbReference>
<keyword evidence="3" id="KW-1185">Reference proteome</keyword>